<gene>
    <name evidence="2" type="ORF">SCHPADRAFT_947319</name>
</gene>
<dbReference type="Proteomes" id="UP000053477">
    <property type="component" value="Unassembled WGS sequence"/>
</dbReference>
<name>A0A0H2R675_9AGAM</name>
<sequence length="438" mass="49912">MSQALPAANSPPLQSTSKGPRQNRNKSVKYQQNDDDSDTTSSSEYHDAYEDAAFELGGTGKPQGNISKEGGPVENNISGRSLEGTGLTTSKQDVIVGPSILKTPRTDPSSSATEKPHSSRYPDIKGKSTSTKARMKQLLEILGLNPRDEVAFKPQTQVVADGRKKSKEKEVGITRKEVVAAIHYMHFSKQIEHRADVEPVMNLFHDNIGANTIKATTAFGRRRPRGVYGISNAYWTDKNLLDEGETNLEARMWEQGKQVLKSYSREKLFYPRNWVINTVKTENQLPADHGRWFYFFDTERFLKIELFEYESKLPPGCRQLARRYSRYIGKIEEKLAICFMYPGMCPLLLQPEKHFRLALHMPTDDASRMLFRIRRDSPDWQENIDIEQWFREAKQTKDKQSRFTIGEPVPEADLQKNVYDTVSTPEKAKQLIRGIFGG</sequence>
<feature type="compositionally biased region" description="Basic and acidic residues" evidence="1">
    <location>
        <begin position="114"/>
        <end position="126"/>
    </location>
</feature>
<feature type="region of interest" description="Disordered" evidence="1">
    <location>
        <begin position="1"/>
        <end position="130"/>
    </location>
</feature>
<evidence type="ECO:0000313" key="2">
    <source>
        <dbReference type="EMBL" id="KLO04948.1"/>
    </source>
</evidence>
<proteinExistence type="predicted"/>
<dbReference type="EMBL" id="KQ086397">
    <property type="protein sequence ID" value="KLO04948.1"/>
    <property type="molecule type" value="Genomic_DNA"/>
</dbReference>
<organism evidence="2 3">
    <name type="scientific">Schizopora paradoxa</name>
    <dbReference type="NCBI Taxonomy" id="27342"/>
    <lineage>
        <taxon>Eukaryota</taxon>
        <taxon>Fungi</taxon>
        <taxon>Dikarya</taxon>
        <taxon>Basidiomycota</taxon>
        <taxon>Agaricomycotina</taxon>
        <taxon>Agaricomycetes</taxon>
        <taxon>Hymenochaetales</taxon>
        <taxon>Schizoporaceae</taxon>
        <taxon>Schizopora</taxon>
    </lineage>
</organism>
<feature type="compositionally biased region" description="Polar residues" evidence="1">
    <location>
        <begin position="11"/>
        <end position="20"/>
    </location>
</feature>
<accession>A0A0H2R675</accession>
<evidence type="ECO:0000313" key="3">
    <source>
        <dbReference type="Proteomes" id="UP000053477"/>
    </source>
</evidence>
<keyword evidence="3" id="KW-1185">Reference proteome</keyword>
<dbReference type="AlphaFoldDB" id="A0A0H2R675"/>
<dbReference type="InParanoid" id="A0A0H2R675"/>
<protein>
    <submittedName>
        <fullName evidence="2">Uncharacterized protein</fullName>
    </submittedName>
</protein>
<evidence type="ECO:0000256" key="1">
    <source>
        <dbReference type="SAM" id="MobiDB-lite"/>
    </source>
</evidence>
<reference evidence="2 3" key="1">
    <citation type="submission" date="2015-04" db="EMBL/GenBank/DDBJ databases">
        <title>Complete genome sequence of Schizopora paradoxa KUC8140, a cosmopolitan wood degrader in East Asia.</title>
        <authorList>
            <consortium name="DOE Joint Genome Institute"/>
            <person name="Min B."/>
            <person name="Park H."/>
            <person name="Jang Y."/>
            <person name="Kim J.-J."/>
            <person name="Kim K.H."/>
            <person name="Pangilinan J."/>
            <person name="Lipzen A."/>
            <person name="Riley R."/>
            <person name="Grigoriev I.V."/>
            <person name="Spatafora J.W."/>
            <person name="Choi I.-G."/>
        </authorList>
    </citation>
    <scope>NUCLEOTIDE SEQUENCE [LARGE SCALE GENOMIC DNA]</scope>
    <source>
        <strain evidence="2 3">KUC8140</strain>
    </source>
</reference>